<keyword evidence="1" id="KW-0812">Transmembrane</keyword>
<reference evidence="2 3" key="1">
    <citation type="submission" date="2019-12" db="EMBL/GenBank/DDBJ databases">
        <title>Isolation and characterization of three novel carbon monoxide-oxidizing members of Halobacteria from salione crusts and soils.</title>
        <authorList>
            <person name="Myers M.R."/>
            <person name="King G.M."/>
        </authorList>
    </citation>
    <scope>NUCLEOTIDE SEQUENCE [LARGE SCALE GENOMIC DNA]</scope>
    <source>
        <strain evidence="2 3">WSH3</strain>
    </source>
</reference>
<evidence type="ECO:0000313" key="3">
    <source>
        <dbReference type="Proteomes" id="UP000466535"/>
    </source>
</evidence>
<feature type="transmembrane region" description="Helical" evidence="1">
    <location>
        <begin position="12"/>
        <end position="33"/>
    </location>
</feature>
<dbReference type="AlphaFoldDB" id="A0A6B0TCV4"/>
<organism evidence="2 3">
    <name type="scientific">Halovenus carboxidivorans</name>
    <dbReference type="NCBI Taxonomy" id="2692199"/>
    <lineage>
        <taxon>Archaea</taxon>
        <taxon>Methanobacteriati</taxon>
        <taxon>Methanobacteriota</taxon>
        <taxon>Stenosarchaea group</taxon>
        <taxon>Halobacteria</taxon>
        <taxon>Halobacteriales</taxon>
        <taxon>Haloarculaceae</taxon>
        <taxon>Halovenus</taxon>
    </lineage>
</organism>
<dbReference type="EMBL" id="WUUT01000001">
    <property type="protein sequence ID" value="MXR51029.1"/>
    <property type="molecule type" value="Genomic_DNA"/>
</dbReference>
<name>A0A6B0TCV4_9EURY</name>
<feature type="transmembrane region" description="Helical" evidence="1">
    <location>
        <begin position="92"/>
        <end position="114"/>
    </location>
</feature>
<feature type="transmembrane region" description="Helical" evidence="1">
    <location>
        <begin position="126"/>
        <end position="143"/>
    </location>
</feature>
<sequence>MELLERYGIRPEVAWLGTLVAGVLTIATAAVVFTERVYYGFLWRYFWGPVEADSQGVDCLVYQRTSGDVVPGATAAEGCARVEGVFVAEPGYTVVSTISYILVLVFMLGGVYLLLDRFDLSPYDRFFYALVPFMLFGGALRVVEDSFVAARAAGETPAIEFPASAALISPFIYFTVFFVALSSFLVAKYLAHAEITETFYYPLAGLGVGWLVGTFGYLLYLSRTNDWITLHPSILVIVVGIATASAALVYLGVDRFDPATNAGTGLMGLVVVWGHAVDGIANVLANDWTQLWGLGEYGAKHPFNQAIMDVTSAIQGGPEIGGIYVGTAWPFFFVKLLVPVLILAVFDEEFFEESPRFAVMLLGAIVAVGLGPGTRDMIRVAFGI</sequence>
<evidence type="ECO:0000256" key="1">
    <source>
        <dbReference type="SAM" id="Phobius"/>
    </source>
</evidence>
<keyword evidence="1" id="KW-1133">Transmembrane helix</keyword>
<feature type="transmembrane region" description="Helical" evidence="1">
    <location>
        <begin position="199"/>
        <end position="220"/>
    </location>
</feature>
<dbReference type="OrthoDB" id="84937at2157"/>
<keyword evidence="3" id="KW-1185">Reference proteome</keyword>
<protein>
    <submittedName>
        <fullName evidence="2">DUF63 family protein</fullName>
    </submittedName>
</protein>
<accession>A0A6B0TCV4</accession>
<dbReference type="Proteomes" id="UP000466535">
    <property type="component" value="Unassembled WGS sequence"/>
</dbReference>
<feature type="transmembrane region" description="Helical" evidence="1">
    <location>
        <begin position="323"/>
        <end position="345"/>
    </location>
</feature>
<dbReference type="PANTHER" id="PTHR40700">
    <property type="entry name" value="HYPOTHETICAL MEMBRANE PROTEIN, CONSERVED, DUF63 FAMILY"/>
    <property type="match status" value="1"/>
</dbReference>
<proteinExistence type="predicted"/>
<gene>
    <name evidence="2" type="ORF">GRX03_05335</name>
</gene>
<feature type="transmembrane region" description="Helical" evidence="1">
    <location>
        <begin position="232"/>
        <end position="253"/>
    </location>
</feature>
<dbReference type="Pfam" id="PF01889">
    <property type="entry name" value="DUF63"/>
    <property type="match status" value="1"/>
</dbReference>
<dbReference type="PANTHER" id="PTHR40700:SF1">
    <property type="entry name" value="DUF63 DOMAIN-CONTAINING PROTEIN"/>
    <property type="match status" value="1"/>
</dbReference>
<evidence type="ECO:0000313" key="2">
    <source>
        <dbReference type="EMBL" id="MXR51029.1"/>
    </source>
</evidence>
<comment type="caution">
    <text evidence="2">The sequence shown here is derived from an EMBL/GenBank/DDBJ whole genome shotgun (WGS) entry which is preliminary data.</text>
</comment>
<feature type="transmembrane region" description="Helical" evidence="1">
    <location>
        <begin position="357"/>
        <end position="374"/>
    </location>
</feature>
<keyword evidence="1" id="KW-0472">Membrane</keyword>
<feature type="transmembrane region" description="Helical" evidence="1">
    <location>
        <begin position="163"/>
        <end position="187"/>
    </location>
</feature>
<dbReference type="RefSeq" id="WP_159763107.1">
    <property type="nucleotide sequence ID" value="NZ_WUUT01000001.1"/>
</dbReference>
<dbReference type="InterPro" id="IPR002749">
    <property type="entry name" value="DUF63"/>
</dbReference>